<feature type="region of interest" description="Disordered" evidence="1">
    <location>
        <begin position="135"/>
        <end position="166"/>
    </location>
</feature>
<dbReference type="eggNOG" id="COG3266">
    <property type="taxonomic scope" value="Bacteria"/>
</dbReference>
<keyword evidence="2" id="KW-0472">Membrane</keyword>
<comment type="caution">
    <text evidence="4">The sequence shown here is derived from an EMBL/GenBank/DDBJ whole genome shotgun (WGS) entry which is preliminary data.</text>
</comment>
<reference evidence="4 5" key="1">
    <citation type="journal article" date="2014" name="Genome Announc.">
        <title>Draft Genome Sequence of Cytophaga fermentans JCM 21142T, a Facultative Anaerobe Isolated from Marine Mud.</title>
        <authorList>
            <person name="Starns D."/>
            <person name="Oshima K."/>
            <person name="Suda W."/>
            <person name="Iino T."/>
            <person name="Yuki M."/>
            <person name="Inoue J."/>
            <person name="Kitamura K."/>
            <person name="Iida T."/>
            <person name="Darby A."/>
            <person name="Hattori M."/>
            <person name="Ohkuma M."/>
        </authorList>
    </citation>
    <scope>NUCLEOTIDE SEQUENCE [LARGE SCALE GENOMIC DNA]</scope>
    <source>
        <strain evidence="4 5">JCM 21142</strain>
    </source>
</reference>
<dbReference type="EMBL" id="BAMD01000038">
    <property type="protein sequence ID" value="GAF04150.1"/>
    <property type="molecule type" value="Genomic_DNA"/>
</dbReference>
<feature type="transmembrane region" description="Helical" evidence="2">
    <location>
        <begin position="45"/>
        <end position="65"/>
    </location>
</feature>
<dbReference type="InterPro" id="IPR025665">
    <property type="entry name" value="Beta-barrel_OMP_2"/>
</dbReference>
<feature type="compositionally biased region" description="Polar residues" evidence="1">
    <location>
        <begin position="155"/>
        <end position="165"/>
    </location>
</feature>
<organism evidence="4 5">
    <name type="scientific">Saccharicrinis fermentans DSM 9555 = JCM 21142</name>
    <dbReference type="NCBI Taxonomy" id="869213"/>
    <lineage>
        <taxon>Bacteria</taxon>
        <taxon>Pseudomonadati</taxon>
        <taxon>Bacteroidota</taxon>
        <taxon>Bacteroidia</taxon>
        <taxon>Marinilabiliales</taxon>
        <taxon>Marinilabiliaceae</taxon>
        <taxon>Saccharicrinis</taxon>
    </lineage>
</organism>
<dbReference type="STRING" id="869213.GCA_000517085_00333"/>
<keyword evidence="5" id="KW-1185">Reference proteome</keyword>
<dbReference type="AlphaFoldDB" id="W7XZR7"/>
<sequence length="495" mass="55010">MNTNKDIDHIFKDGLANFSETPPAHVWDAIQKELQATQNNKKVIVFWRSIAAAFIGLIVLGGLLYRHTTNNSLIADKNSINTNITTALESTDSTNDTAHIGYTKEINEITDKPKPTTRYTTHEALVAYENNTQTISHKASSSNQAKPITPPKGSAPQSAPMTSNHIPDKTTTHALSTAHPLRTAQDLHIARALPVDATQLFYSQNQQAIIHLMKQATIKPLFSTNNPSDENEENKKRALQFALGGQFSPSYSYRETQASTANQTKAVDEDGIMTYTGGIHLHIKTRKRWGVETGLYYSRMGQKFSNPLLGRSENMLYSASFSAGVRSTEPNLQNSMGQIKLKSTAQQDLIMDVSKSSANMQVNADSKNTYTSKDLDLIKVQQELDYIEVPFLLRYNILDRSVGLSISGGMSTHFLIGNSAYKLENSSKNKIGEMEDINNINYSAIIGLGLRTPLFKSLDFNFEPRIKYFMNSVTEKGSSYKPYSVGIYTGISYTF</sequence>
<keyword evidence="2" id="KW-0812">Transmembrane</keyword>
<proteinExistence type="predicted"/>
<feature type="domain" description="Outer membrane protein beta-barrel" evidence="3">
    <location>
        <begin position="275"/>
        <end position="462"/>
    </location>
</feature>
<name>W7XZR7_9BACT</name>
<dbReference type="Pfam" id="PF13568">
    <property type="entry name" value="OMP_b-brl_2"/>
    <property type="match status" value="1"/>
</dbReference>
<protein>
    <recommendedName>
        <fullName evidence="3">Outer membrane protein beta-barrel domain-containing protein</fullName>
    </recommendedName>
</protein>
<evidence type="ECO:0000259" key="3">
    <source>
        <dbReference type="Pfam" id="PF13568"/>
    </source>
</evidence>
<accession>W7XZR7</accession>
<evidence type="ECO:0000313" key="5">
    <source>
        <dbReference type="Proteomes" id="UP000019402"/>
    </source>
</evidence>
<gene>
    <name evidence="4" type="ORF">JCM21142_72846</name>
</gene>
<dbReference type="RefSeq" id="WP_027470393.1">
    <property type="nucleotide sequence ID" value="NZ_BAMD01000038.1"/>
</dbReference>
<evidence type="ECO:0000256" key="1">
    <source>
        <dbReference type="SAM" id="MobiDB-lite"/>
    </source>
</evidence>
<evidence type="ECO:0000256" key="2">
    <source>
        <dbReference type="SAM" id="Phobius"/>
    </source>
</evidence>
<dbReference type="Proteomes" id="UP000019402">
    <property type="component" value="Unassembled WGS sequence"/>
</dbReference>
<evidence type="ECO:0000313" key="4">
    <source>
        <dbReference type="EMBL" id="GAF04150.1"/>
    </source>
</evidence>
<keyword evidence="2" id="KW-1133">Transmembrane helix</keyword>
<dbReference type="OrthoDB" id="1113942at2"/>
<feature type="compositionally biased region" description="Polar residues" evidence="1">
    <location>
        <begin position="135"/>
        <end position="146"/>
    </location>
</feature>